<dbReference type="RefSeq" id="XP_007732474.1">
    <property type="nucleotide sequence ID" value="XM_007734284.1"/>
</dbReference>
<dbReference type="EMBL" id="AMGY01000003">
    <property type="protein sequence ID" value="EXJ87195.1"/>
    <property type="molecule type" value="Genomic_DNA"/>
</dbReference>
<evidence type="ECO:0000256" key="3">
    <source>
        <dbReference type="ARBA" id="ARBA00022630"/>
    </source>
</evidence>
<sequence>MGSVSEPRVPPHPDQRCIDDWRPIKVICIGAGMSGIAVGSLFPQYIPNLELTIYEKNAEVGGTWFENHYPGLRPDLTPHVYQYSFASNPNWTRFYPPGAEFEEYLKTVAKKYEVYKNVKFRHRFISARWIEDDGQWEVTLQRLEDGKTITDRAEVLIKATGFVNDWRWPDVPGREKFKGTMLHTANWDDNFDPTGKTIAVLGYGSTGVQITPAIQPIVKQLDHYVRGKVWVPPGGGTNTEELIERGAQNNFDHALEERKRFTENPEQYLEFRKKQEAYCNNVQRIFFKDSEAQKQFTQFLDHNLRETTKPKPWLYDVLRPNYAPGCRRLIMGQMWLECMQEENANIIPKDVKQFTENGIIDEDGVERHYDAIICATGFDTRLDSSGTPFIGRNEKPLSQVWDPDPVAYFGVQPEQMPNLFLMFGPNTAPFAGSIVHTFESAAHYIIKCVLKLQREYIKSMVVKPQAVYNWVKHVDRHMSKTVMTDHCVTWFKRNKPDGRTITMWPGSAMHGHIAWKHPRFEDYEYTSWLPEDDSLAWIGNGNTVAELTGVGDTTNYMDYTDVTKVLPVPTKDYTPPALSVPGSEEKWLGQINGADQLAQKQHAALEEVEADGKPVPNAALDPHAPESTKVAASEEVAPLGPKVDPVMVKLTTVQNPESTADDKPKIKKFY</sequence>
<dbReference type="Gene3D" id="3.50.50.60">
    <property type="entry name" value="FAD/NAD(P)-binding domain"/>
    <property type="match status" value="2"/>
</dbReference>
<keyword evidence="8" id="KW-1185">Reference proteome</keyword>
<dbReference type="PANTHER" id="PTHR42877:SF7">
    <property type="entry name" value="FLAVIN-BINDING MONOOXYGENASE-RELATED"/>
    <property type="match status" value="1"/>
</dbReference>
<dbReference type="eggNOG" id="KOG1399">
    <property type="taxonomic scope" value="Eukaryota"/>
</dbReference>
<name>W9YBY9_9EURO</name>
<dbReference type="InterPro" id="IPR051209">
    <property type="entry name" value="FAD-bind_Monooxygenase_sf"/>
</dbReference>
<gene>
    <name evidence="7" type="ORF">A1O3_04154</name>
</gene>
<dbReference type="SUPFAM" id="SSF51905">
    <property type="entry name" value="FAD/NAD(P)-binding domain"/>
    <property type="match status" value="2"/>
</dbReference>
<keyword evidence="4" id="KW-0274">FAD</keyword>
<accession>W9YBY9</accession>
<proteinExistence type="inferred from homology"/>
<dbReference type="OrthoDB" id="74360at2759"/>
<protein>
    <recommendedName>
        <fullName evidence="9">Cyclohexanone monooxygenase</fullName>
    </recommendedName>
</protein>
<dbReference type="Proteomes" id="UP000019478">
    <property type="component" value="Unassembled WGS sequence"/>
</dbReference>
<evidence type="ECO:0008006" key="9">
    <source>
        <dbReference type="Google" id="ProtNLM"/>
    </source>
</evidence>
<dbReference type="InterPro" id="IPR036188">
    <property type="entry name" value="FAD/NAD-bd_sf"/>
</dbReference>
<dbReference type="InterPro" id="IPR020946">
    <property type="entry name" value="Flavin_mOase-like"/>
</dbReference>
<dbReference type="PANTHER" id="PTHR42877">
    <property type="entry name" value="L-ORNITHINE N(5)-MONOOXYGENASE-RELATED"/>
    <property type="match status" value="1"/>
</dbReference>
<evidence type="ECO:0000313" key="7">
    <source>
        <dbReference type="EMBL" id="EXJ87195.1"/>
    </source>
</evidence>
<evidence type="ECO:0000256" key="6">
    <source>
        <dbReference type="SAM" id="MobiDB-lite"/>
    </source>
</evidence>
<keyword evidence="3" id="KW-0285">Flavoprotein</keyword>
<comment type="similarity">
    <text evidence="2">Belongs to the FAD-binding monooxygenase family.</text>
</comment>
<comment type="caution">
    <text evidence="7">The sequence shown here is derived from an EMBL/GenBank/DDBJ whole genome shotgun (WGS) entry which is preliminary data.</text>
</comment>
<dbReference type="Pfam" id="PF00743">
    <property type="entry name" value="FMO-like"/>
    <property type="match status" value="1"/>
</dbReference>
<dbReference type="GO" id="GO:0050661">
    <property type="term" value="F:NADP binding"/>
    <property type="evidence" value="ECO:0007669"/>
    <property type="project" value="InterPro"/>
</dbReference>
<evidence type="ECO:0000313" key="8">
    <source>
        <dbReference type="Proteomes" id="UP000019478"/>
    </source>
</evidence>
<dbReference type="GeneID" id="19168274"/>
<dbReference type="HOGENOM" id="CLU_006937_6_1_1"/>
<dbReference type="AlphaFoldDB" id="W9YBY9"/>
<evidence type="ECO:0000256" key="4">
    <source>
        <dbReference type="ARBA" id="ARBA00022827"/>
    </source>
</evidence>
<dbReference type="GO" id="GO:0004499">
    <property type="term" value="F:N,N-dimethylaniline monooxygenase activity"/>
    <property type="evidence" value="ECO:0007669"/>
    <property type="project" value="InterPro"/>
</dbReference>
<evidence type="ECO:0000256" key="5">
    <source>
        <dbReference type="ARBA" id="ARBA00023002"/>
    </source>
</evidence>
<dbReference type="GO" id="GO:0050660">
    <property type="term" value="F:flavin adenine dinucleotide binding"/>
    <property type="evidence" value="ECO:0007669"/>
    <property type="project" value="InterPro"/>
</dbReference>
<keyword evidence="5" id="KW-0560">Oxidoreductase</keyword>
<reference evidence="7 8" key="1">
    <citation type="submission" date="2013-03" db="EMBL/GenBank/DDBJ databases">
        <title>The Genome Sequence of Capronia epimyces CBS 606.96.</title>
        <authorList>
            <consortium name="The Broad Institute Genomics Platform"/>
            <person name="Cuomo C."/>
            <person name="de Hoog S."/>
            <person name="Gorbushina A."/>
            <person name="Walker B."/>
            <person name="Young S.K."/>
            <person name="Zeng Q."/>
            <person name="Gargeya S."/>
            <person name="Fitzgerald M."/>
            <person name="Haas B."/>
            <person name="Abouelleil A."/>
            <person name="Allen A.W."/>
            <person name="Alvarado L."/>
            <person name="Arachchi H.M."/>
            <person name="Berlin A.M."/>
            <person name="Chapman S.B."/>
            <person name="Gainer-Dewar J."/>
            <person name="Goldberg J."/>
            <person name="Griggs A."/>
            <person name="Gujja S."/>
            <person name="Hansen M."/>
            <person name="Howarth C."/>
            <person name="Imamovic A."/>
            <person name="Ireland A."/>
            <person name="Larimer J."/>
            <person name="McCowan C."/>
            <person name="Murphy C."/>
            <person name="Pearson M."/>
            <person name="Poon T.W."/>
            <person name="Priest M."/>
            <person name="Roberts A."/>
            <person name="Saif S."/>
            <person name="Shea T."/>
            <person name="Sisk P."/>
            <person name="Sykes S."/>
            <person name="Wortman J."/>
            <person name="Nusbaum C."/>
            <person name="Birren B."/>
        </authorList>
    </citation>
    <scope>NUCLEOTIDE SEQUENCE [LARGE SCALE GENOMIC DNA]</scope>
    <source>
        <strain evidence="7 8">CBS 606.96</strain>
    </source>
</reference>
<comment type="cofactor">
    <cofactor evidence="1">
        <name>FAD</name>
        <dbReference type="ChEBI" id="CHEBI:57692"/>
    </cofactor>
</comment>
<feature type="region of interest" description="Disordered" evidence="6">
    <location>
        <begin position="613"/>
        <end position="637"/>
    </location>
</feature>
<evidence type="ECO:0000256" key="1">
    <source>
        <dbReference type="ARBA" id="ARBA00001974"/>
    </source>
</evidence>
<evidence type="ECO:0000256" key="2">
    <source>
        <dbReference type="ARBA" id="ARBA00010139"/>
    </source>
</evidence>
<organism evidence="7 8">
    <name type="scientific">Capronia epimyces CBS 606.96</name>
    <dbReference type="NCBI Taxonomy" id="1182542"/>
    <lineage>
        <taxon>Eukaryota</taxon>
        <taxon>Fungi</taxon>
        <taxon>Dikarya</taxon>
        <taxon>Ascomycota</taxon>
        <taxon>Pezizomycotina</taxon>
        <taxon>Eurotiomycetes</taxon>
        <taxon>Chaetothyriomycetidae</taxon>
        <taxon>Chaetothyriales</taxon>
        <taxon>Herpotrichiellaceae</taxon>
        <taxon>Capronia</taxon>
    </lineage>
</organism>